<name>A0ABD1TVB0_9LAMI</name>
<dbReference type="Gene3D" id="3.80.10.10">
    <property type="entry name" value="Ribonuclease Inhibitor"/>
    <property type="match status" value="1"/>
</dbReference>
<dbReference type="EMBL" id="JBFOLJ010000008">
    <property type="protein sequence ID" value="KAL2516380.1"/>
    <property type="molecule type" value="Genomic_DNA"/>
</dbReference>
<dbReference type="Proteomes" id="UP001604277">
    <property type="component" value="Unassembled WGS sequence"/>
</dbReference>
<protein>
    <submittedName>
        <fullName evidence="1">Late blight resistance protein-like protein R1A-6</fullName>
    </submittedName>
</protein>
<evidence type="ECO:0000313" key="2">
    <source>
        <dbReference type="Proteomes" id="UP001604277"/>
    </source>
</evidence>
<evidence type="ECO:0000313" key="1">
    <source>
        <dbReference type="EMBL" id="KAL2516380.1"/>
    </source>
</evidence>
<dbReference type="SUPFAM" id="SSF52047">
    <property type="entry name" value="RNI-like"/>
    <property type="match status" value="1"/>
</dbReference>
<dbReference type="AlphaFoldDB" id="A0ABD1TVB0"/>
<sequence length="187" mass="21547">MEGKILRCSPNLLKLKCSLQEFQDLSFLNLLESLSLAYPHNDGTHLISLPLNLRKLTLVSFYMSREQAKIIGRLPNLVVLKLQECSFEGNQWNTTEGEFQQLKVLKLSSVHDTEWNASCDPFPRLEQLVLKYCYLEKIPSSFCDIPTLKMIGIHYCRQSVVESAMQIEEEQRDMGNEELQVIISSYT</sequence>
<dbReference type="PANTHER" id="PTHR15140:SF37">
    <property type="entry name" value="UBIQUITIN-LIKE DOMAIN-CONTAINING PROTEIN"/>
    <property type="match status" value="1"/>
</dbReference>
<organism evidence="1 2">
    <name type="scientific">Forsythia ovata</name>
    <dbReference type="NCBI Taxonomy" id="205694"/>
    <lineage>
        <taxon>Eukaryota</taxon>
        <taxon>Viridiplantae</taxon>
        <taxon>Streptophyta</taxon>
        <taxon>Embryophyta</taxon>
        <taxon>Tracheophyta</taxon>
        <taxon>Spermatophyta</taxon>
        <taxon>Magnoliopsida</taxon>
        <taxon>eudicotyledons</taxon>
        <taxon>Gunneridae</taxon>
        <taxon>Pentapetalae</taxon>
        <taxon>asterids</taxon>
        <taxon>lamiids</taxon>
        <taxon>Lamiales</taxon>
        <taxon>Oleaceae</taxon>
        <taxon>Forsythieae</taxon>
        <taxon>Forsythia</taxon>
    </lineage>
</organism>
<dbReference type="PANTHER" id="PTHR15140">
    <property type="entry name" value="TUBULIN-SPECIFIC CHAPERONE E"/>
    <property type="match status" value="1"/>
</dbReference>
<reference evidence="2" key="1">
    <citation type="submission" date="2024-07" db="EMBL/GenBank/DDBJ databases">
        <title>Two chromosome-level genome assemblies of Korean endemic species Abeliophyllum distichum and Forsythia ovata (Oleaceae).</title>
        <authorList>
            <person name="Jang H."/>
        </authorList>
    </citation>
    <scope>NUCLEOTIDE SEQUENCE [LARGE SCALE GENOMIC DNA]</scope>
</reference>
<gene>
    <name evidence="1" type="ORF">Fot_30351</name>
</gene>
<proteinExistence type="predicted"/>
<comment type="caution">
    <text evidence="1">The sequence shown here is derived from an EMBL/GenBank/DDBJ whole genome shotgun (WGS) entry which is preliminary data.</text>
</comment>
<keyword evidence="2" id="KW-1185">Reference proteome</keyword>
<dbReference type="InterPro" id="IPR032675">
    <property type="entry name" value="LRR_dom_sf"/>
</dbReference>
<accession>A0ABD1TVB0</accession>